<dbReference type="Proteomes" id="UP000010552">
    <property type="component" value="Unassembled WGS sequence"/>
</dbReference>
<evidence type="ECO:0000313" key="2">
    <source>
        <dbReference type="EMBL" id="ELK12121.1"/>
    </source>
</evidence>
<reference evidence="3" key="1">
    <citation type="journal article" date="2013" name="Science">
        <title>Comparative analysis of bat genomes provides insight into the evolution of flight and immunity.</title>
        <authorList>
            <person name="Zhang G."/>
            <person name="Cowled C."/>
            <person name="Shi Z."/>
            <person name="Huang Z."/>
            <person name="Bishop-Lilly K.A."/>
            <person name="Fang X."/>
            <person name="Wynne J.W."/>
            <person name="Xiong Z."/>
            <person name="Baker M.L."/>
            <person name="Zhao W."/>
            <person name="Tachedjian M."/>
            <person name="Zhu Y."/>
            <person name="Zhou P."/>
            <person name="Jiang X."/>
            <person name="Ng J."/>
            <person name="Yang L."/>
            <person name="Wu L."/>
            <person name="Xiao J."/>
            <person name="Feng Y."/>
            <person name="Chen Y."/>
            <person name="Sun X."/>
            <person name="Zhang Y."/>
            <person name="Marsh G.A."/>
            <person name="Crameri G."/>
            <person name="Broder C.C."/>
            <person name="Frey K.G."/>
            <person name="Wang L.F."/>
            <person name="Wang J."/>
        </authorList>
    </citation>
    <scope>NUCLEOTIDE SEQUENCE [LARGE SCALE GENOMIC DNA]</scope>
</reference>
<keyword evidence="3" id="KW-1185">Reference proteome</keyword>
<sequence>MEKIPGLAGVAEHDDTETCQRRLAGSQNSKRTLVATRHPGRPGKDMAPQPAPEATDGVHAFTRLFPEAQGPTACQLPTLSPWGRQPVKRNTSGEIFQGPRGDLDICFPGHDAS</sequence>
<feature type="region of interest" description="Disordered" evidence="1">
    <location>
        <begin position="1"/>
        <end position="57"/>
    </location>
</feature>
<dbReference type="AlphaFoldDB" id="L5KMV7"/>
<gene>
    <name evidence="2" type="ORF">PAL_GLEAN10004976</name>
</gene>
<name>L5KMV7_PTEAL</name>
<dbReference type="EMBL" id="KB030664">
    <property type="protein sequence ID" value="ELK12121.1"/>
    <property type="molecule type" value="Genomic_DNA"/>
</dbReference>
<organism evidence="2 3">
    <name type="scientific">Pteropus alecto</name>
    <name type="common">Black flying fox</name>
    <dbReference type="NCBI Taxonomy" id="9402"/>
    <lineage>
        <taxon>Eukaryota</taxon>
        <taxon>Metazoa</taxon>
        <taxon>Chordata</taxon>
        <taxon>Craniata</taxon>
        <taxon>Vertebrata</taxon>
        <taxon>Euteleostomi</taxon>
        <taxon>Mammalia</taxon>
        <taxon>Eutheria</taxon>
        <taxon>Laurasiatheria</taxon>
        <taxon>Chiroptera</taxon>
        <taxon>Yinpterochiroptera</taxon>
        <taxon>Pteropodoidea</taxon>
        <taxon>Pteropodidae</taxon>
        <taxon>Pteropodinae</taxon>
        <taxon>Pteropus</taxon>
    </lineage>
</organism>
<accession>L5KMV7</accession>
<dbReference type="InParanoid" id="L5KMV7"/>
<feature type="region of interest" description="Disordered" evidence="1">
    <location>
        <begin position="69"/>
        <end position="113"/>
    </location>
</feature>
<feature type="compositionally biased region" description="Basic and acidic residues" evidence="1">
    <location>
        <begin position="11"/>
        <end position="20"/>
    </location>
</feature>
<proteinExistence type="predicted"/>
<protein>
    <submittedName>
        <fullName evidence="2">Uncharacterized protein</fullName>
    </submittedName>
</protein>
<evidence type="ECO:0000256" key="1">
    <source>
        <dbReference type="SAM" id="MobiDB-lite"/>
    </source>
</evidence>
<evidence type="ECO:0000313" key="3">
    <source>
        <dbReference type="Proteomes" id="UP000010552"/>
    </source>
</evidence>